<feature type="repeat" description="TPR" evidence="3">
    <location>
        <begin position="1083"/>
        <end position="1116"/>
    </location>
</feature>
<dbReference type="SUPFAM" id="SSF48452">
    <property type="entry name" value="TPR-like"/>
    <property type="match status" value="2"/>
</dbReference>
<evidence type="ECO:0000313" key="6">
    <source>
        <dbReference type="EMBL" id="QDU18940.1"/>
    </source>
</evidence>
<keyword evidence="7" id="KW-1185">Reference proteome</keyword>
<keyword evidence="1" id="KW-0677">Repeat</keyword>
<accession>A0A517XN55</accession>
<feature type="compositionally biased region" description="Low complexity" evidence="4">
    <location>
        <begin position="1"/>
        <end position="15"/>
    </location>
</feature>
<proteinExistence type="predicted"/>
<keyword evidence="5" id="KW-1133">Transmembrane helix</keyword>
<evidence type="ECO:0000256" key="5">
    <source>
        <dbReference type="SAM" id="Phobius"/>
    </source>
</evidence>
<feature type="region of interest" description="Disordered" evidence="4">
    <location>
        <begin position="165"/>
        <end position="191"/>
    </location>
</feature>
<feature type="transmembrane region" description="Helical" evidence="5">
    <location>
        <begin position="197"/>
        <end position="217"/>
    </location>
</feature>
<organism evidence="6 7">
    <name type="scientific">Urbifossiella limnaea</name>
    <dbReference type="NCBI Taxonomy" id="2528023"/>
    <lineage>
        <taxon>Bacteria</taxon>
        <taxon>Pseudomonadati</taxon>
        <taxon>Planctomycetota</taxon>
        <taxon>Planctomycetia</taxon>
        <taxon>Gemmatales</taxon>
        <taxon>Gemmataceae</taxon>
        <taxon>Urbifossiella</taxon>
    </lineage>
</organism>
<dbReference type="SMART" id="SM00028">
    <property type="entry name" value="TPR"/>
    <property type="match status" value="6"/>
</dbReference>
<evidence type="ECO:0000256" key="3">
    <source>
        <dbReference type="PROSITE-ProRule" id="PRU00339"/>
    </source>
</evidence>
<keyword evidence="2 3" id="KW-0802">TPR repeat</keyword>
<dbReference type="KEGG" id="uli:ETAA1_08380"/>
<evidence type="ECO:0000313" key="7">
    <source>
        <dbReference type="Proteomes" id="UP000319576"/>
    </source>
</evidence>
<evidence type="ECO:0000256" key="1">
    <source>
        <dbReference type="ARBA" id="ARBA00022737"/>
    </source>
</evidence>
<dbReference type="RefSeq" id="WP_145234571.1">
    <property type="nucleotide sequence ID" value="NZ_CP036273.1"/>
</dbReference>
<dbReference type="Proteomes" id="UP000319576">
    <property type="component" value="Chromosome"/>
</dbReference>
<gene>
    <name evidence="6" type="ORF">ETAA1_08380</name>
</gene>
<sequence>MPDSPAPDDALLPADDLPPEPALSDEDRAAALLLEGEVPSPPRPAPEAEPEPEADTGVPAEAMFPIIRVREIGGRYRALRLDADGVTLTAAEAPPAEPDDDPAGRRPTVTFRAGWDEIAAAEVTPEASGQARVRFRRGAQEHDSTVPVAQCRNVLLALAGKLPDRSRSTVVPPDEQPAPPKPPRRGRAGRKPYRSRVLGAVLKLIGLCVLGGMFAFVMSDAWDRLWASSKFLCFFLPPFAYGVGAVLIYRGYQLGARTFDPGKHPDDRPPILYLRGFDTDGRRTLQPETFLARVHGVKPVWRHKENRKGWWNRDMTELVKDLTQSGYLHPLRLLRMLLNAGADTVAEVFAIGFRRLGPLVAIGRPGDALATPGPDQMYVPDEKWQQVVLDYLGRSQAVILMPSNSPGVQWEIDQVFARVPRHRVLLDMREFRGDPNGYEQFRARVAGRGVRLPEIIPVWDRHGFVYFEPDGTPRVQALCLKSPVLWPLTGNAVDTRRTFGSYIQGLAGGDRPPPARPRAYPGHTAASLVVTTVMALFPLAVLNANTVYADMAWRYASAGVSGTPLARVVPEDDPTGPAARAYTGTRMPYEFRLGPAWVPKTTSAGTNAVEYLFSYWDGLAEIAINVVETPFPNDAAVVSYYRTVVEETARRQRPGMNAVVTHTDPITVRENGAVWLAVEFTITGGGGTGYNHVRAWRTPHATLFAEVAVPSGGTYKTFADRFFSTLRVTGPAPTPVVIPPPTLPPTPIGNPPAWEPKLVVNPPPPTPVASDPVAEVLAAANAGRPAKYDGKAMGYTLTLPGVWRAEPIPAAVEQNVRRAAGDAKVQVHALDHHFLLRDSSFGALGTEVIEGEFDHADLPGVVAEQERIQRELLRAAVGVTGPALELRVVGSRTFTAGSRDWSEYEFRVTAPGRNEGFTLLNRITTYRGKTLIVTGRVQHFDPRVRRLVVEALDAVTITRTPPPGADLPWAGKTVIPTRFDVLARPRPPIPGKAAEPLRDGSYTVLADDGGRLKVRDGGRDVWFDKDDAVPLEHAVGYFTDRLAADPKSAPARFGRAVARDLRGEPEAAIDDYGGVIELDPNNAGAYGNRGDLRRRLRRFAPAAEDYTAAIRLAPTDAANHDFRGLCYLELRDYPKAAADYTEAIRLGRRLPHVVNNRGLAREQLGDLPAAAADLAEAVRLDPGFVNAWRSLGRVNAARGLAADAVANYSEAIRLDAGHADTFYRRSALHRGRRDFGLAAADLSAALRIAPDLAPALRDKAWLLATCPDPAVRDGKAAVAAALKLVGAGKRPGDLAVLAAAHAEAADFPAAVRAQRQALADREYAAAAGKAGADRLALYEDGKAYREP</sequence>
<feature type="transmembrane region" description="Helical" evidence="5">
    <location>
        <begin position="229"/>
        <end position="249"/>
    </location>
</feature>
<evidence type="ECO:0000256" key="4">
    <source>
        <dbReference type="SAM" id="MobiDB-lite"/>
    </source>
</evidence>
<dbReference type="InterPro" id="IPR011990">
    <property type="entry name" value="TPR-like_helical_dom_sf"/>
</dbReference>
<dbReference type="GO" id="GO:0046813">
    <property type="term" value="P:receptor-mediated virion attachment to host cell"/>
    <property type="evidence" value="ECO:0007669"/>
    <property type="project" value="TreeGrafter"/>
</dbReference>
<dbReference type="GO" id="GO:0009279">
    <property type="term" value="C:cell outer membrane"/>
    <property type="evidence" value="ECO:0007669"/>
    <property type="project" value="TreeGrafter"/>
</dbReference>
<dbReference type="InterPro" id="IPR050498">
    <property type="entry name" value="Ycf3"/>
</dbReference>
<reference evidence="6 7" key="1">
    <citation type="submission" date="2019-02" db="EMBL/GenBank/DDBJ databases">
        <title>Deep-cultivation of Planctomycetes and their phenomic and genomic characterization uncovers novel biology.</title>
        <authorList>
            <person name="Wiegand S."/>
            <person name="Jogler M."/>
            <person name="Boedeker C."/>
            <person name="Pinto D."/>
            <person name="Vollmers J."/>
            <person name="Rivas-Marin E."/>
            <person name="Kohn T."/>
            <person name="Peeters S.H."/>
            <person name="Heuer A."/>
            <person name="Rast P."/>
            <person name="Oberbeckmann S."/>
            <person name="Bunk B."/>
            <person name="Jeske O."/>
            <person name="Meyerdierks A."/>
            <person name="Storesund J.E."/>
            <person name="Kallscheuer N."/>
            <person name="Luecker S."/>
            <person name="Lage O.M."/>
            <person name="Pohl T."/>
            <person name="Merkel B.J."/>
            <person name="Hornburger P."/>
            <person name="Mueller R.-W."/>
            <person name="Bruemmer F."/>
            <person name="Labrenz M."/>
            <person name="Spormann A.M."/>
            <person name="Op den Camp H."/>
            <person name="Overmann J."/>
            <person name="Amann R."/>
            <person name="Jetten M.S.M."/>
            <person name="Mascher T."/>
            <person name="Medema M.H."/>
            <person name="Devos D.P."/>
            <person name="Kaster A.-K."/>
            <person name="Ovreas L."/>
            <person name="Rohde M."/>
            <person name="Galperin M.Y."/>
            <person name="Jogler C."/>
        </authorList>
    </citation>
    <scope>NUCLEOTIDE SEQUENCE [LARGE SCALE GENOMIC DNA]</scope>
    <source>
        <strain evidence="6 7">ETA_A1</strain>
    </source>
</reference>
<dbReference type="PROSITE" id="PS50005">
    <property type="entry name" value="TPR"/>
    <property type="match status" value="1"/>
</dbReference>
<keyword evidence="5" id="KW-0472">Membrane</keyword>
<feature type="region of interest" description="Disordered" evidence="4">
    <location>
        <begin position="1"/>
        <end position="60"/>
    </location>
</feature>
<dbReference type="PANTHER" id="PTHR44858">
    <property type="entry name" value="TETRATRICOPEPTIDE REPEAT PROTEIN 6"/>
    <property type="match status" value="1"/>
</dbReference>
<keyword evidence="5" id="KW-0812">Transmembrane</keyword>
<feature type="compositionally biased region" description="Basic residues" evidence="4">
    <location>
        <begin position="182"/>
        <end position="191"/>
    </location>
</feature>
<dbReference type="PANTHER" id="PTHR44858:SF1">
    <property type="entry name" value="UDP-N-ACETYLGLUCOSAMINE--PEPTIDE N-ACETYLGLUCOSAMINYLTRANSFERASE SPINDLY-RELATED"/>
    <property type="match status" value="1"/>
</dbReference>
<protein>
    <submittedName>
        <fullName evidence="6">Tetratricopeptide repeat protein</fullName>
    </submittedName>
</protein>
<evidence type="ECO:0000256" key="2">
    <source>
        <dbReference type="ARBA" id="ARBA00022803"/>
    </source>
</evidence>
<name>A0A517XN55_9BACT</name>
<dbReference type="OrthoDB" id="229305at2"/>
<dbReference type="InterPro" id="IPR019734">
    <property type="entry name" value="TPR_rpt"/>
</dbReference>
<dbReference type="EMBL" id="CP036273">
    <property type="protein sequence ID" value="QDU18940.1"/>
    <property type="molecule type" value="Genomic_DNA"/>
</dbReference>
<dbReference type="Pfam" id="PF13181">
    <property type="entry name" value="TPR_8"/>
    <property type="match status" value="1"/>
</dbReference>
<dbReference type="Gene3D" id="1.25.40.10">
    <property type="entry name" value="Tetratricopeptide repeat domain"/>
    <property type="match status" value="3"/>
</dbReference>